<dbReference type="STRING" id="98765.A0A2R6S3W5"/>
<dbReference type="Pfam" id="PF08588">
    <property type="entry name" value="Duc1"/>
    <property type="match status" value="1"/>
</dbReference>
<dbReference type="InterPro" id="IPR013897">
    <property type="entry name" value="Duc1"/>
</dbReference>
<dbReference type="PANTHER" id="PTHR34826:SF2">
    <property type="entry name" value="UPF0590 PROTEIN C409.17C"/>
    <property type="match status" value="1"/>
</dbReference>
<evidence type="ECO:0000313" key="3">
    <source>
        <dbReference type="EMBL" id="PSS36977.1"/>
    </source>
</evidence>
<dbReference type="Proteomes" id="UP000186601">
    <property type="component" value="Unassembled WGS sequence"/>
</dbReference>
<feature type="compositionally biased region" description="Polar residues" evidence="1">
    <location>
        <begin position="221"/>
        <end position="232"/>
    </location>
</feature>
<dbReference type="OrthoDB" id="2119945at2759"/>
<sequence>MLKKPGRFLQSHSANDVLFGNVFDRALNIPWGFSTILNFMRYLDPTLEQDLSSKTRPWALSPLVSTTPHFCHTRTDELHKVPPFPPLTPLEDDTGELKLEDGQKPAELSEKSATARRAFFKEAESRNKIMFGSEDLITTDFCYNYLSFNPTGVALQLPGGFSLDMMKYWDGQPVYFVCCERKTAKDRDQPIGRIFWCVAIQILDGEADECGETDSTKSDQGENSNATADDVD</sequence>
<name>A0A2R6S3W5_9APHY</name>
<gene>
    <name evidence="3" type="ORF">PHLCEN_2v1193</name>
</gene>
<evidence type="ECO:0000259" key="2">
    <source>
        <dbReference type="Pfam" id="PF08588"/>
    </source>
</evidence>
<proteinExistence type="predicted"/>
<keyword evidence="4" id="KW-1185">Reference proteome</keyword>
<dbReference type="PANTHER" id="PTHR34826">
    <property type="entry name" value="UPF0590 PROTEIN C409.17C"/>
    <property type="match status" value="1"/>
</dbReference>
<reference evidence="3 4" key="1">
    <citation type="submission" date="2018-02" db="EMBL/GenBank/DDBJ databases">
        <title>Genome sequence of the basidiomycete white-rot fungus Phlebia centrifuga.</title>
        <authorList>
            <person name="Granchi Z."/>
            <person name="Peng M."/>
            <person name="de Vries R.P."/>
            <person name="Hilden K."/>
            <person name="Makela M.R."/>
            <person name="Grigoriev I."/>
            <person name="Riley R."/>
        </authorList>
    </citation>
    <scope>NUCLEOTIDE SEQUENCE [LARGE SCALE GENOMIC DNA]</scope>
    <source>
        <strain evidence="3 4">FBCC195</strain>
    </source>
</reference>
<feature type="domain" description="Domain of unknown function at the cortex 1" evidence="2">
    <location>
        <begin position="6"/>
        <end position="202"/>
    </location>
</feature>
<evidence type="ECO:0000256" key="1">
    <source>
        <dbReference type="SAM" id="MobiDB-lite"/>
    </source>
</evidence>
<feature type="region of interest" description="Disordered" evidence="1">
    <location>
        <begin position="209"/>
        <end position="232"/>
    </location>
</feature>
<comment type="caution">
    <text evidence="3">The sequence shown here is derived from an EMBL/GenBank/DDBJ whole genome shotgun (WGS) entry which is preliminary data.</text>
</comment>
<accession>A0A2R6S3W5</accession>
<dbReference type="AlphaFoldDB" id="A0A2R6S3W5"/>
<protein>
    <recommendedName>
        <fullName evidence="2">Domain of unknown function at the cortex 1 domain-containing protein</fullName>
    </recommendedName>
</protein>
<organism evidence="3 4">
    <name type="scientific">Hermanssonia centrifuga</name>
    <dbReference type="NCBI Taxonomy" id="98765"/>
    <lineage>
        <taxon>Eukaryota</taxon>
        <taxon>Fungi</taxon>
        <taxon>Dikarya</taxon>
        <taxon>Basidiomycota</taxon>
        <taxon>Agaricomycotina</taxon>
        <taxon>Agaricomycetes</taxon>
        <taxon>Polyporales</taxon>
        <taxon>Meruliaceae</taxon>
        <taxon>Hermanssonia</taxon>
    </lineage>
</organism>
<evidence type="ECO:0000313" key="4">
    <source>
        <dbReference type="Proteomes" id="UP000186601"/>
    </source>
</evidence>
<dbReference type="EMBL" id="MLYV02000089">
    <property type="protein sequence ID" value="PSS36977.1"/>
    <property type="molecule type" value="Genomic_DNA"/>
</dbReference>